<comment type="caution">
    <text evidence="2">The sequence shown here is derived from an EMBL/GenBank/DDBJ whole genome shotgun (WGS) entry which is preliminary data.</text>
</comment>
<gene>
    <name evidence="2" type="ORF">PR048_007069</name>
</gene>
<evidence type="ECO:0000256" key="1">
    <source>
        <dbReference type="SAM" id="MobiDB-lite"/>
    </source>
</evidence>
<feature type="region of interest" description="Disordered" evidence="1">
    <location>
        <begin position="215"/>
        <end position="247"/>
    </location>
</feature>
<proteinExistence type="predicted"/>
<feature type="compositionally biased region" description="Basic and acidic residues" evidence="1">
    <location>
        <begin position="1"/>
        <end position="14"/>
    </location>
</feature>
<evidence type="ECO:0000313" key="3">
    <source>
        <dbReference type="Proteomes" id="UP001159363"/>
    </source>
</evidence>
<accession>A0ABQ9ICK8</accession>
<dbReference type="EMBL" id="JARBHB010000002">
    <property type="protein sequence ID" value="KAJ8894417.1"/>
    <property type="molecule type" value="Genomic_DNA"/>
</dbReference>
<sequence>MKGRGKRDMPEKTRRPMVSSSTFPTCKNPVTRPGIEPGSPWWEASILTAQPPQSPHHSTLAQYSPSSVTADNQCAVDIGIFVRTTVESTLHVTELPKFSALANGEHIAACISQSGRKARAQRLAQPIREWASQSRLSALSRAPKSAGVARTEILLVPRIRAEKTEKKKKKNMDVGLPGDRANRIELKGRCLLNCVPLPTADITLQVSNEDEVRRVLGSRRNPRAGRKREIPEETPPTSGMVRNDSHT</sequence>
<organism evidence="2 3">
    <name type="scientific">Dryococelus australis</name>
    <dbReference type="NCBI Taxonomy" id="614101"/>
    <lineage>
        <taxon>Eukaryota</taxon>
        <taxon>Metazoa</taxon>
        <taxon>Ecdysozoa</taxon>
        <taxon>Arthropoda</taxon>
        <taxon>Hexapoda</taxon>
        <taxon>Insecta</taxon>
        <taxon>Pterygota</taxon>
        <taxon>Neoptera</taxon>
        <taxon>Polyneoptera</taxon>
        <taxon>Phasmatodea</taxon>
        <taxon>Verophasmatodea</taxon>
        <taxon>Anareolatae</taxon>
        <taxon>Phasmatidae</taxon>
        <taxon>Eurycanthinae</taxon>
        <taxon>Dryococelus</taxon>
    </lineage>
</organism>
<protein>
    <submittedName>
        <fullName evidence="2">Uncharacterized protein</fullName>
    </submittedName>
</protein>
<name>A0ABQ9ICK8_9NEOP</name>
<reference evidence="2 3" key="1">
    <citation type="submission" date="2023-02" db="EMBL/GenBank/DDBJ databases">
        <title>LHISI_Scaffold_Assembly.</title>
        <authorList>
            <person name="Stuart O.P."/>
            <person name="Cleave R."/>
            <person name="Magrath M.J.L."/>
            <person name="Mikheyev A.S."/>
        </authorList>
    </citation>
    <scope>NUCLEOTIDE SEQUENCE [LARGE SCALE GENOMIC DNA]</scope>
    <source>
        <strain evidence="2">Daus_M_001</strain>
        <tissue evidence="2">Leg muscle</tissue>
    </source>
</reference>
<keyword evidence="3" id="KW-1185">Reference proteome</keyword>
<feature type="region of interest" description="Disordered" evidence="1">
    <location>
        <begin position="1"/>
        <end position="35"/>
    </location>
</feature>
<feature type="compositionally biased region" description="Basic residues" evidence="1">
    <location>
        <begin position="216"/>
        <end position="226"/>
    </location>
</feature>
<dbReference type="Proteomes" id="UP001159363">
    <property type="component" value="Chromosome 2"/>
</dbReference>
<evidence type="ECO:0000313" key="2">
    <source>
        <dbReference type="EMBL" id="KAJ8894417.1"/>
    </source>
</evidence>